<keyword evidence="2" id="KW-1185">Reference proteome</keyword>
<dbReference type="AlphaFoldDB" id="A0AAD7WVC9"/>
<sequence length="118" mass="12616">MCMSRNIVFNGRTIDAGARGQCLAISRSGLTLFPRGTAGLLQCLSVQLSQGHLRNQGTSHSSGSAHRTLALIGPSISSSSLYVILSYRILTSVSARNSTEVWAKLQPGYISLFIFIAT</sequence>
<name>A0AAD7WVC9_9TELE</name>
<organism evidence="1 2">
    <name type="scientific">Aldrovandia affinis</name>
    <dbReference type="NCBI Taxonomy" id="143900"/>
    <lineage>
        <taxon>Eukaryota</taxon>
        <taxon>Metazoa</taxon>
        <taxon>Chordata</taxon>
        <taxon>Craniata</taxon>
        <taxon>Vertebrata</taxon>
        <taxon>Euteleostomi</taxon>
        <taxon>Actinopterygii</taxon>
        <taxon>Neopterygii</taxon>
        <taxon>Teleostei</taxon>
        <taxon>Notacanthiformes</taxon>
        <taxon>Halosauridae</taxon>
        <taxon>Aldrovandia</taxon>
    </lineage>
</organism>
<dbReference type="Proteomes" id="UP001221898">
    <property type="component" value="Unassembled WGS sequence"/>
</dbReference>
<protein>
    <submittedName>
        <fullName evidence="1">Uncharacterized protein</fullName>
    </submittedName>
</protein>
<comment type="caution">
    <text evidence="1">The sequence shown here is derived from an EMBL/GenBank/DDBJ whole genome shotgun (WGS) entry which is preliminary data.</text>
</comment>
<evidence type="ECO:0000313" key="2">
    <source>
        <dbReference type="Proteomes" id="UP001221898"/>
    </source>
</evidence>
<accession>A0AAD7WVC9</accession>
<gene>
    <name evidence="1" type="ORF">AAFF_G00203640</name>
</gene>
<dbReference type="EMBL" id="JAINUG010000027">
    <property type="protein sequence ID" value="KAJ8410383.1"/>
    <property type="molecule type" value="Genomic_DNA"/>
</dbReference>
<evidence type="ECO:0000313" key="1">
    <source>
        <dbReference type="EMBL" id="KAJ8410383.1"/>
    </source>
</evidence>
<reference evidence="1" key="1">
    <citation type="journal article" date="2023" name="Science">
        <title>Genome structures resolve the early diversification of teleost fishes.</title>
        <authorList>
            <person name="Parey E."/>
            <person name="Louis A."/>
            <person name="Montfort J."/>
            <person name="Bouchez O."/>
            <person name="Roques C."/>
            <person name="Iampietro C."/>
            <person name="Lluch J."/>
            <person name="Castinel A."/>
            <person name="Donnadieu C."/>
            <person name="Desvignes T."/>
            <person name="Floi Bucao C."/>
            <person name="Jouanno E."/>
            <person name="Wen M."/>
            <person name="Mejri S."/>
            <person name="Dirks R."/>
            <person name="Jansen H."/>
            <person name="Henkel C."/>
            <person name="Chen W.J."/>
            <person name="Zahm M."/>
            <person name="Cabau C."/>
            <person name="Klopp C."/>
            <person name="Thompson A.W."/>
            <person name="Robinson-Rechavi M."/>
            <person name="Braasch I."/>
            <person name="Lecointre G."/>
            <person name="Bobe J."/>
            <person name="Postlethwait J.H."/>
            <person name="Berthelot C."/>
            <person name="Roest Crollius H."/>
            <person name="Guiguen Y."/>
        </authorList>
    </citation>
    <scope>NUCLEOTIDE SEQUENCE</scope>
    <source>
        <strain evidence="1">NC1722</strain>
    </source>
</reference>
<proteinExistence type="predicted"/>